<evidence type="ECO:0000313" key="1">
    <source>
        <dbReference type="EMBL" id="EKC76668.1"/>
    </source>
</evidence>
<accession>K1U374</accession>
<protein>
    <submittedName>
        <fullName evidence="1">Transcriptional regulator</fullName>
    </submittedName>
</protein>
<comment type="caution">
    <text evidence="1">The sequence shown here is derived from an EMBL/GenBank/DDBJ whole genome shotgun (WGS) entry which is preliminary data.</text>
</comment>
<sequence length="56" mass="6220">MPFIVREMTDHEAVQAMKDSNKQRDGMLPSELAALLELEVEDIKHQGGRLKGVAEG</sequence>
<dbReference type="EMBL" id="AJWY01003008">
    <property type="protein sequence ID" value="EKC76668.1"/>
    <property type="molecule type" value="Genomic_DNA"/>
</dbReference>
<organism evidence="1">
    <name type="scientific">human gut metagenome</name>
    <dbReference type="NCBI Taxonomy" id="408170"/>
    <lineage>
        <taxon>unclassified sequences</taxon>
        <taxon>metagenomes</taxon>
        <taxon>organismal metagenomes</taxon>
    </lineage>
</organism>
<dbReference type="AlphaFoldDB" id="K1U374"/>
<gene>
    <name evidence="1" type="ORF">LEA_04585</name>
</gene>
<name>K1U374_9ZZZZ</name>
<reference evidence="1" key="1">
    <citation type="journal article" date="2013" name="Environ. Microbiol.">
        <title>Microbiota from the distal guts of lean and obese adolescents exhibit partial functional redundancy besides clear differences in community structure.</title>
        <authorList>
            <person name="Ferrer M."/>
            <person name="Ruiz A."/>
            <person name="Lanza F."/>
            <person name="Haange S.B."/>
            <person name="Oberbach A."/>
            <person name="Till H."/>
            <person name="Bargiela R."/>
            <person name="Campoy C."/>
            <person name="Segura M.T."/>
            <person name="Richter M."/>
            <person name="von Bergen M."/>
            <person name="Seifert J."/>
            <person name="Suarez A."/>
        </authorList>
    </citation>
    <scope>NUCLEOTIDE SEQUENCE</scope>
</reference>
<proteinExistence type="predicted"/>